<dbReference type="SMART" id="SM00829">
    <property type="entry name" value="PKS_ER"/>
    <property type="match status" value="1"/>
</dbReference>
<dbReference type="GO" id="GO:0070402">
    <property type="term" value="F:NADPH binding"/>
    <property type="evidence" value="ECO:0007669"/>
    <property type="project" value="TreeGrafter"/>
</dbReference>
<keyword evidence="5" id="KW-1185">Reference proteome</keyword>
<accession>A0A9W6KWD4</accession>
<keyword evidence="1" id="KW-0521">NADP</keyword>
<dbReference type="Pfam" id="PF00107">
    <property type="entry name" value="ADH_zinc_N"/>
    <property type="match status" value="1"/>
</dbReference>
<dbReference type="GO" id="GO:0016651">
    <property type="term" value="F:oxidoreductase activity, acting on NAD(P)H"/>
    <property type="evidence" value="ECO:0007669"/>
    <property type="project" value="TreeGrafter"/>
</dbReference>
<proteinExistence type="predicted"/>
<dbReference type="InterPro" id="IPR013149">
    <property type="entry name" value="ADH-like_C"/>
</dbReference>
<dbReference type="InterPro" id="IPR014189">
    <property type="entry name" value="Quinone_OxRdtase_PIG3"/>
</dbReference>
<keyword evidence="2" id="KW-0560">Oxidoreductase</keyword>
<dbReference type="SUPFAM" id="SSF51735">
    <property type="entry name" value="NAD(P)-binding Rossmann-fold domains"/>
    <property type="match status" value="1"/>
</dbReference>
<evidence type="ECO:0000313" key="4">
    <source>
        <dbReference type="EMBL" id="GLL08903.1"/>
    </source>
</evidence>
<dbReference type="CDD" id="cd05276">
    <property type="entry name" value="p53_inducible_oxidoreductase"/>
    <property type="match status" value="1"/>
</dbReference>
<name>A0A9W6KWD4_9PSEU</name>
<comment type="caution">
    <text evidence="4">The sequence shown here is derived from an EMBL/GenBank/DDBJ whole genome shotgun (WGS) entry which is preliminary data.</text>
</comment>
<dbReference type="InterPro" id="IPR020843">
    <property type="entry name" value="ER"/>
</dbReference>
<dbReference type="PANTHER" id="PTHR48106:SF8">
    <property type="entry name" value="OS02G0805600 PROTEIN"/>
    <property type="match status" value="1"/>
</dbReference>
<dbReference type="Proteomes" id="UP001143463">
    <property type="component" value="Unassembled WGS sequence"/>
</dbReference>
<feature type="domain" description="Enoyl reductase (ER)" evidence="3">
    <location>
        <begin position="38"/>
        <end position="352"/>
    </location>
</feature>
<evidence type="ECO:0000259" key="3">
    <source>
        <dbReference type="SMART" id="SM00829"/>
    </source>
</evidence>
<dbReference type="InterPro" id="IPR011032">
    <property type="entry name" value="GroES-like_sf"/>
</dbReference>
<dbReference type="SUPFAM" id="SSF50129">
    <property type="entry name" value="GroES-like"/>
    <property type="match status" value="1"/>
</dbReference>
<organism evidence="4 5">
    <name type="scientific">Pseudonocardia halophobica</name>
    <dbReference type="NCBI Taxonomy" id="29401"/>
    <lineage>
        <taxon>Bacteria</taxon>
        <taxon>Bacillati</taxon>
        <taxon>Actinomycetota</taxon>
        <taxon>Actinomycetes</taxon>
        <taxon>Pseudonocardiales</taxon>
        <taxon>Pseudonocardiaceae</taxon>
        <taxon>Pseudonocardia</taxon>
    </lineage>
</organism>
<evidence type="ECO:0000256" key="2">
    <source>
        <dbReference type="ARBA" id="ARBA00023002"/>
    </source>
</evidence>
<dbReference type="PANTHER" id="PTHR48106">
    <property type="entry name" value="QUINONE OXIDOREDUCTASE PIG3-RELATED"/>
    <property type="match status" value="1"/>
</dbReference>
<evidence type="ECO:0000313" key="5">
    <source>
        <dbReference type="Proteomes" id="UP001143463"/>
    </source>
</evidence>
<dbReference type="AlphaFoldDB" id="A0A9W6KWD4"/>
<protein>
    <submittedName>
        <fullName evidence="4">NAD(P)H quinone oxidoreductase</fullName>
    </submittedName>
</protein>
<reference evidence="4" key="1">
    <citation type="journal article" date="2014" name="Int. J. Syst. Evol. Microbiol.">
        <title>Complete genome sequence of Corynebacterium casei LMG S-19264T (=DSM 44701T), isolated from a smear-ripened cheese.</title>
        <authorList>
            <consortium name="US DOE Joint Genome Institute (JGI-PGF)"/>
            <person name="Walter F."/>
            <person name="Albersmeier A."/>
            <person name="Kalinowski J."/>
            <person name="Ruckert C."/>
        </authorList>
    </citation>
    <scope>NUCLEOTIDE SEQUENCE</scope>
    <source>
        <strain evidence="4">VKM Ac-1069</strain>
    </source>
</reference>
<evidence type="ECO:0000256" key="1">
    <source>
        <dbReference type="ARBA" id="ARBA00022857"/>
    </source>
</evidence>
<dbReference type="NCBIfam" id="TIGR02824">
    <property type="entry name" value="quinone_pig3"/>
    <property type="match status" value="1"/>
</dbReference>
<reference evidence="4" key="2">
    <citation type="submission" date="2023-01" db="EMBL/GenBank/DDBJ databases">
        <authorList>
            <person name="Sun Q."/>
            <person name="Evtushenko L."/>
        </authorList>
    </citation>
    <scope>NUCLEOTIDE SEQUENCE</scope>
    <source>
        <strain evidence="4">VKM Ac-1069</strain>
    </source>
</reference>
<dbReference type="Gene3D" id="3.40.50.720">
    <property type="entry name" value="NAD(P)-binding Rossmann-like Domain"/>
    <property type="match status" value="1"/>
</dbReference>
<dbReference type="EMBL" id="BSFQ01000001">
    <property type="protein sequence ID" value="GLL08903.1"/>
    <property type="molecule type" value="Genomic_DNA"/>
</dbReference>
<dbReference type="Pfam" id="PF08240">
    <property type="entry name" value="ADH_N"/>
    <property type="match status" value="1"/>
</dbReference>
<sequence>MASAAPFPPWRSSLPDCVRRDDGIASTDMYAITVAEPGGPENMRWTEVEDPEPGPGEVLLDVVATAVNRADLLQRQGNYPPPPGASDIIGLECSGRIAELGEGVTGWSVGEEVCALLAGGGYAQKVVVPAAQLLPQPERVDLETAGSLPEVACTVWSNVVDRAGLAAGETFLIQGGSSGIGTHAIQVAKALGARVAATANPARFDVCRELGADIVIDYNADVPEELKKATDGHGADVILDNMGAKGLKANVAALAPDGRLMIIGMQGGVKAEINIGALLAKRGSVAAMGLRGRPVEGPNGKGAVVAGVREQVWPLLGDGRVKPVVHARFPLSQAAEAHRTLEAGGVVGKLLLVAE</sequence>
<dbReference type="Gene3D" id="3.90.180.10">
    <property type="entry name" value="Medium-chain alcohol dehydrogenases, catalytic domain"/>
    <property type="match status" value="1"/>
</dbReference>
<dbReference type="InterPro" id="IPR013154">
    <property type="entry name" value="ADH-like_N"/>
</dbReference>
<dbReference type="InterPro" id="IPR036291">
    <property type="entry name" value="NAD(P)-bd_dom_sf"/>
</dbReference>
<gene>
    <name evidence="4" type="primary">qor_1</name>
    <name evidence="4" type="ORF">GCM10017577_00430</name>
</gene>